<proteinExistence type="predicted"/>
<dbReference type="RefSeq" id="XP_001007387.1">
    <property type="nucleotide sequence ID" value="XM_001007387.3"/>
</dbReference>
<reference evidence="3" key="1">
    <citation type="journal article" date="2006" name="PLoS Biol.">
        <title>Macronuclear genome sequence of the ciliate Tetrahymena thermophila, a model eukaryote.</title>
        <authorList>
            <person name="Eisen J.A."/>
            <person name="Coyne R.S."/>
            <person name="Wu M."/>
            <person name="Wu D."/>
            <person name="Thiagarajan M."/>
            <person name="Wortman J.R."/>
            <person name="Badger J.H."/>
            <person name="Ren Q."/>
            <person name="Amedeo P."/>
            <person name="Jones K.M."/>
            <person name="Tallon L.J."/>
            <person name="Delcher A.L."/>
            <person name="Salzberg S.L."/>
            <person name="Silva J.C."/>
            <person name="Haas B.J."/>
            <person name="Majoros W.H."/>
            <person name="Farzad M."/>
            <person name="Carlton J.M."/>
            <person name="Smith R.K. Jr."/>
            <person name="Garg J."/>
            <person name="Pearlman R.E."/>
            <person name="Karrer K.M."/>
            <person name="Sun L."/>
            <person name="Manning G."/>
            <person name="Elde N.C."/>
            <person name="Turkewitz A.P."/>
            <person name="Asai D.J."/>
            <person name="Wilkes D.E."/>
            <person name="Wang Y."/>
            <person name="Cai H."/>
            <person name="Collins K."/>
            <person name="Stewart B.A."/>
            <person name="Lee S.R."/>
            <person name="Wilamowska K."/>
            <person name="Weinberg Z."/>
            <person name="Ruzzo W.L."/>
            <person name="Wloga D."/>
            <person name="Gaertig J."/>
            <person name="Frankel J."/>
            <person name="Tsao C.-C."/>
            <person name="Gorovsky M.A."/>
            <person name="Keeling P.J."/>
            <person name="Waller R.F."/>
            <person name="Patron N.J."/>
            <person name="Cherry J.M."/>
            <person name="Stover N.A."/>
            <person name="Krieger C.J."/>
            <person name="del Toro C."/>
            <person name="Ryder H.F."/>
            <person name="Williamson S.C."/>
            <person name="Barbeau R.A."/>
            <person name="Hamilton E.P."/>
            <person name="Orias E."/>
        </authorList>
    </citation>
    <scope>NUCLEOTIDE SEQUENCE [LARGE SCALE GENOMIC DNA]</scope>
    <source>
        <strain evidence="3">SB210</strain>
    </source>
</reference>
<organism evidence="2 3">
    <name type="scientific">Tetrahymena thermophila (strain SB210)</name>
    <dbReference type="NCBI Taxonomy" id="312017"/>
    <lineage>
        <taxon>Eukaryota</taxon>
        <taxon>Sar</taxon>
        <taxon>Alveolata</taxon>
        <taxon>Ciliophora</taxon>
        <taxon>Intramacronucleata</taxon>
        <taxon>Oligohymenophorea</taxon>
        <taxon>Hymenostomatida</taxon>
        <taxon>Tetrahymenina</taxon>
        <taxon>Tetrahymenidae</taxon>
        <taxon>Tetrahymena</taxon>
    </lineage>
</organism>
<dbReference type="EMBL" id="GG662855">
    <property type="protein sequence ID" value="EAR87142.1"/>
    <property type="molecule type" value="Genomic_DNA"/>
</dbReference>
<accession>Q22PG7</accession>
<evidence type="ECO:0000313" key="3">
    <source>
        <dbReference type="Proteomes" id="UP000009168"/>
    </source>
</evidence>
<feature type="signal peptide" evidence="1">
    <location>
        <begin position="1"/>
        <end position="22"/>
    </location>
</feature>
<evidence type="ECO:0008006" key="4">
    <source>
        <dbReference type="Google" id="ProtNLM"/>
    </source>
</evidence>
<name>Q22PG7_TETTS</name>
<gene>
    <name evidence="2" type="ORF">TTHERM_00361770</name>
</gene>
<dbReference type="KEGG" id="tet:TTHERM_00361770"/>
<feature type="chain" id="PRO_5004201258" description="Transmembrane protein" evidence="1">
    <location>
        <begin position="23"/>
        <end position="163"/>
    </location>
</feature>
<dbReference type="InParanoid" id="Q22PG7"/>
<keyword evidence="1" id="KW-0732">Signal</keyword>
<dbReference type="HOGENOM" id="CLU_1638818_0_0_1"/>
<dbReference type="GeneID" id="7842355"/>
<protein>
    <recommendedName>
        <fullName evidence="4">Transmembrane protein</fullName>
    </recommendedName>
</protein>
<dbReference type="Proteomes" id="UP000009168">
    <property type="component" value="Unassembled WGS sequence"/>
</dbReference>
<dbReference type="AlphaFoldDB" id="Q22PG7"/>
<evidence type="ECO:0000256" key="1">
    <source>
        <dbReference type="SAM" id="SignalP"/>
    </source>
</evidence>
<sequence length="163" mass="18795">MSILTKLILISCFLCILNLVESKKLRNIDAYIDQRIKDAVSDLDQYRISGLKIQPAAQDGIELVETYPVEEDIFEILLAQDQDKSSIYMINVSYEIEATQQMTIDRTILCYISPADQGAKSVRWEKAFAIFKSHYYAKTQKFNDFSGFEKEGIVALMPQPWFF</sequence>
<keyword evidence="3" id="KW-1185">Reference proteome</keyword>
<evidence type="ECO:0000313" key="2">
    <source>
        <dbReference type="EMBL" id="EAR87142.1"/>
    </source>
</evidence>